<dbReference type="STRING" id="1462996.AWM70_22220"/>
<dbReference type="AlphaFoldDB" id="A0A1B1N6C3"/>
<proteinExistence type="predicted"/>
<dbReference type="InterPro" id="IPR002881">
    <property type="entry name" value="DUF58"/>
</dbReference>
<organism evidence="4 5">
    <name type="scientific">Paenibacillus yonginensis</name>
    <dbReference type="NCBI Taxonomy" id="1462996"/>
    <lineage>
        <taxon>Bacteria</taxon>
        <taxon>Bacillati</taxon>
        <taxon>Bacillota</taxon>
        <taxon>Bacilli</taxon>
        <taxon>Bacillales</taxon>
        <taxon>Paenibacillaceae</taxon>
        <taxon>Paenibacillus</taxon>
    </lineage>
</organism>
<feature type="compositionally biased region" description="Basic and acidic residues" evidence="1">
    <location>
        <begin position="167"/>
        <end position="184"/>
    </location>
</feature>
<dbReference type="RefSeq" id="WP_068700104.1">
    <property type="nucleotide sequence ID" value="NZ_CP014167.1"/>
</dbReference>
<feature type="domain" description="DUF58" evidence="3">
    <location>
        <begin position="194"/>
        <end position="234"/>
    </location>
</feature>
<evidence type="ECO:0000259" key="3">
    <source>
        <dbReference type="Pfam" id="PF01882"/>
    </source>
</evidence>
<evidence type="ECO:0000313" key="5">
    <source>
        <dbReference type="Proteomes" id="UP000092573"/>
    </source>
</evidence>
<keyword evidence="2" id="KW-1133">Transmembrane helix</keyword>
<accession>A0A1B1N6C3</accession>
<feature type="transmembrane region" description="Helical" evidence="2">
    <location>
        <begin position="29"/>
        <end position="49"/>
    </location>
</feature>
<dbReference type="EMBL" id="CP014167">
    <property type="protein sequence ID" value="ANS76962.1"/>
    <property type="molecule type" value="Genomic_DNA"/>
</dbReference>
<keyword evidence="2" id="KW-0472">Membrane</keyword>
<evidence type="ECO:0000313" key="4">
    <source>
        <dbReference type="EMBL" id="ANS76962.1"/>
    </source>
</evidence>
<name>A0A1B1N6C3_9BACL</name>
<dbReference type="Proteomes" id="UP000092573">
    <property type="component" value="Chromosome"/>
</dbReference>
<keyword evidence="5" id="KW-1185">Reference proteome</keyword>
<reference evidence="4 5" key="1">
    <citation type="submission" date="2016-01" db="EMBL/GenBank/DDBJ databases">
        <title>Complete Genome Sequence of Paenibacillus yonginensis DCY84, a novel Plant Growth-Promoting Bacteria with Elicitation of Induced Systemic Resistance.</title>
        <authorList>
            <person name="Kim Y.J."/>
            <person name="Yang D.C."/>
            <person name="Sukweenadhi J."/>
        </authorList>
    </citation>
    <scope>NUCLEOTIDE SEQUENCE [LARGE SCALE GENOMIC DNA]</scope>
    <source>
        <strain evidence="4 5">DCY84</strain>
    </source>
</reference>
<gene>
    <name evidence="4" type="ORF">AWM70_22220</name>
</gene>
<dbReference type="KEGG" id="pyg:AWM70_22220"/>
<evidence type="ECO:0000256" key="2">
    <source>
        <dbReference type="SAM" id="Phobius"/>
    </source>
</evidence>
<dbReference type="Pfam" id="PF01882">
    <property type="entry name" value="DUF58"/>
    <property type="match status" value="1"/>
</dbReference>
<dbReference type="PANTHER" id="PTHR34351:SF2">
    <property type="entry name" value="DUF58 DOMAIN-CONTAINING PROTEIN"/>
    <property type="match status" value="1"/>
</dbReference>
<evidence type="ECO:0000256" key="1">
    <source>
        <dbReference type="SAM" id="MobiDB-lite"/>
    </source>
</evidence>
<dbReference type="PANTHER" id="PTHR34351">
    <property type="entry name" value="SLR1927 PROTEIN-RELATED"/>
    <property type="match status" value="1"/>
</dbReference>
<keyword evidence="2" id="KW-0812">Transmembrane</keyword>
<dbReference type="OrthoDB" id="140416at2"/>
<feature type="region of interest" description="Disordered" evidence="1">
    <location>
        <begin position="163"/>
        <end position="196"/>
    </location>
</feature>
<protein>
    <recommendedName>
        <fullName evidence="3">DUF58 domain-containing protein</fullName>
    </recommendedName>
</protein>
<sequence>MKAAGVWAAAGLVWALLLGILVWHGGRTALFMLAVLTFILLQGACARWLGPKQVFIRREYSAVMPVAGERIGMRLVVKMKGGLPPVWLKLRDEFGGEAAEYAEFAGFRRHLVIEAPPRSLPRGIYGQEKLTVSHSDLFGWFSYKRPSTVSGLLPVLPVPAPVAGGELRGEGQEQERRESAEERLVPTGQPGGSIRGYLPGDPMKAIDWKISARRGEWAVRAPEKEEALVSIVLLVTERDAYEGGPRKQEWQPGRGGRLDAAAGPPAAAQAFEAAVSAAAYLLAEAAAQGHAVMFRHGGMDRLCRWNPHSLGEEGPAGLAGLSLGAGSWSGAEMLAAAVRGCPGVPVTVITGTADSRLLDVNRQLAEWGASIRLLSCGLLETGTGNAGAPVRQAVPAGEEAKQDADVSA</sequence>